<dbReference type="SUPFAM" id="SSF52540">
    <property type="entry name" value="P-loop containing nucleoside triphosphate hydrolases"/>
    <property type="match status" value="1"/>
</dbReference>
<dbReference type="GO" id="GO:0000380">
    <property type="term" value="P:alternative mRNA splicing, via spliceosome"/>
    <property type="evidence" value="ECO:0007669"/>
    <property type="project" value="TreeGrafter"/>
</dbReference>
<name>A0A6J5KYR3_9CAUD</name>
<reference evidence="1" key="1">
    <citation type="submission" date="2020-04" db="EMBL/GenBank/DDBJ databases">
        <authorList>
            <person name="Chiriac C."/>
            <person name="Salcher M."/>
            <person name="Ghai R."/>
            <person name="Kavagutti S V."/>
        </authorList>
    </citation>
    <scope>NUCLEOTIDE SEQUENCE</scope>
</reference>
<dbReference type="PANTHER" id="PTHR12381">
    <property type="entry name" value="HETEROGENEOUS NUCLEAR RIBONUCLEOPROTEIN U FAMILY MEMBER"/>
    <property type="match status" value="1"/>
</dbReference>
<protein>
    <submittedName>
        <fullName evidence="1">AAA domain containing protein</fullName>
    </submittedName>
</protein>
<proteinExistence type="predicted"/>
<dbReference type="Pfam" id="PF13671">
    <property type="entry name" value="AAA_33"/>
    <property type="match status" value="1"/>
</dbReference>
<dbReference type="PANTHER" id="PTHR12381:SF56">
    <property type="entry name" value="B30.2_SPRY DOMAIN-CONTAINING PROTEIN-RELATED"/>
    <property type="match status" value="1"/>
</dbReference>
<evidence type="ECO:0000313" key="1">
    <source>
        <dbReference type="EMBL" id="CAB4127191.1"/>
    </source>
</evidence>
<dbReference type="InterPro" id="IPR027417">
    <property type="entry name" value="P-loop_NTPase"/>
</dbReference>
<dbReference type="EMBL" id="LR796208">
    <property type="protein sequence ID" value="CAB4127191.1"/>
    <property type="molecule type" value="Genomic_DNA"/>
</dbReference>
<dbReference type="Gene3D" id="3.40.50.300">
    <property type="entry name" value="P-loop containing nucleotide triphosphate hydrolases"/>
    <property type="match status" value="1"/>
</dbReference>
<dbReference type="GO" id="GO:0003723">
    <property type="term" value="F:RNA binding"/>
    <property type="evidence" value="ECO:0007669"/>
    <property type="project" value="TreeGrafter"/>
</dbReference>
<accession>A0A6J5KYR3</accession>
<organism evidence="1">
    <name type="scientific">uncultured Caudovirales phage</name>
    <dbReference type="NCBI Taxonomy" id="2100421"/>
    <lineage>
        <taxon>Viruses</taxon>
        <taxon>Duplodnaviria</taxon>
        <taxon>Heunggongvirae</taxon>
        <taxon>Uroviricota</taxon>
        <taxon>Caudoviricetes</taxon>
        <taxon>Peduoviridae</taxon>
        <taxon>Maltschvirus</taxon>
        <taxon>Maltschvirus maltsch</taxon>
    </lineage>
</organism>
<gene>
    <name evidence="1" type="ORF">UFOVP84_69</name>
</gene>
<sequence length="158" mass="18442">MPKLRMLVGLPCVGKSTWIENQKFEDVAIVSTDKHIDEYAKSIGQTYNDVFPYYYNEAKKLMDAEIALAVENKKDIVWDQTNLTIASRSSKLLQIPSDYVKIAVVFKPIQEKKYNKLLKQRKGKIISQRVILMMKESYEEPKISEGFDCIQWVEEWTK</sequence>